<name>A0A327RHZ4_9FLAO</name>
<feature type="transmembrane region" description="Helical" evidence="1">
    <location>
        <begin position="360"/>
        <end position="378"/>
    </location>
</feature>
<dbReference type="EMBL" id="QLLO01000004">
    <property type="protein sequence ID" value="RAJ15093.1"/>
    <property type="molecule type" value="Genomic_DNA"/>
</dbReference>
<gene>
    <name evidence="2" type="ORF">LY08_01443</name>
</gene>
<reference evidence="2 3" key="1">
    <citation type="submission" date="2018-06" db="EMBL/GenBank/DDBJ databases">
        <title>Genomic Encyclopedia of Archaeal and Bacterial Type Strains, Phase II (KMG-II): from individual species to whole genera.</title>
        <authorList>
            <person name="Goeker M."/>
        </authorList>
    </citation>
    <scope>NUCLEOTIDE SEQUENCE [LARGE SCALE GENOMIC DNA]</scope>
    <source>
        <strain evidence="2 3">DSM 24464</strain>
    </source>
</reference>
<protein>
    <recommendedName>
        <fullName evidence="4">Mannosyltransferase</fullName>
    </recommendedName>
</protein>
<organism evidence="2 3">
    <name type="scientific">Olleya aquimaris</name>
    <dbReference type="NCBI Taxonomy" id="639310"/>
    <lineage>
        <taxon>Bacteria</taxon>
        <taxon>Pseudomonadati</taxon>
        <taxon>Bacteroidota</taxon>
        <taxon>Flavobacteriia</taxon>
        <taxon>Flavobacteriales</taxon>
        <taxon>Flavobacteriaceae</taxon>
    </lineage>
</organism>
<dbReference type="OrthoDB" id="1491846at2"/>
<evidence type="ECO:0000313" key="3">
    <source>
        <dbReference type="Proteomes" id="UP000248703"/>
    </source>
</evidence>
<proteinExistence type="predicted"/>
<feature type="transmembrane region" description="Helical" evidence="1">
    <location>
        <begin position="194"/>
        <end position="223"/>
    </location>
</feature>
<feature type="transmembrane region" description="Helical" evidence="1">
    <location>
        <begin position="425"/>
        <end position="444"/>
    </location>
</feature>
<keyword evidence="1" id="KW-0812">Transmembrane</keyword>
<dbReference type="AlphaFoldDB" id="A0A327RHZ4"/>
<feature type="transmembrane region" description="Helical" evidence="1">
    <location>
        <begin position="37"/>
        <end position="54"/>
    </location>
</feature>
<evidence type="ECO:0000313" key="2">
    <source>
        <dbReference type="EMBL" id="RAJ15093.1"/>
    </source>
</evidence>
<feature type="transmembrane region" description="Helical" evidence="1">
    <location>
        <begin position="145"/>
        <end position="174"/>
    </location>
</feature>
<sequence>MFNTIWLKFSKTTSLLIVLSLIMYWLFAYDLVRTDHLKLILLYSGLFFCFYKIVQQNKNNFKLLVAIAIIIRLVFLLAIPNLSQDFYRFIWDGRLILQGINPYLYTPQSFISNGQFPINQAQELVKGMQALNASHFSNYPPINQLFFIIANLFSTSNILGSVIGLRLIIIAADIGTLYFGSKLLTKLGLKKHKIFWYILNPFIIIELTGNLHFEGVMIFFLIFSLYLLSINKWKWSAIVFALSISTKLVPLLFLPLFIKWFRQSNHTIDYKKLISFYLIIGSITVLLFAPYFSMQFINNYSKTVGLWFGDFEFNASIYYILRAIGYQITGYNQITIIGKILPILVFIIIWILALKRKNENLHALIVSMLFAMTCYLLFSTTVHPWYIATILLLSVFTNYKYPIVWSYIIIISYLAYANADNIENLWIIGFEYIVVFSVLFWEIFNKPSHFNSNKSTN</sequence>
<comment type="caution">
    <text evidence="2">The sequence shown here is derived from an EMBL/GenBank/DDBJ whole genome shotgun (WGS) entry which is preliminary data.</text>
</comment>
<feature type="transmembrane region" description="Helical" evidence="1">
    <location>
        <begin position="273"/>
        <end position="292"/>
    </location>
</feature>
<feature type="transmembrane region" description="Helical" evidence="1">
    <location>
        <begin position="12"/>
        <end position="31"/>
    </location>
</feature>
<feature type="transmembrane region" description="Helical" evidence="1">
    <location>
        <begin position="336"/>
        <end position="354"/>
    </location>
</feature>
<feature type="transmembrane region" description="Helical" evidence="1">
    <location>
        <begin position="235"/>
        <end position="261"/>
    </location>
</feature>
<evidence type="ECO:0008006" key="4">
    <source>
        <dbReference type="Google" id="ProtNLM"/>
    </source>
</evidence>
<keyword evidence="1" id="KW-0472">Membrane</keyword>
<dbReference type="Pfam" id="PF26314">
    <property type="entry name" value="MptA_B_family"/>
    <property type="match status" value="1"/>
</dbReference>
<evidence type="ECO:0000256" key="1">
    <source>
        <dbReference type="SAM" id="Phobius"/>
    </source>
</evidence>
<keyword evidence="1" id="KW-1133">Transmembrane helix</keyword>
<dbReference type="Proteomes" id="UP000248703">
    <property type="component" value="Unassembled WGS sequence"/>
</dbReference>
<keyword evidence="3" id="KW-1185">Reference proteome</keyword>
<feature type="transmembrane region" description="Helical" evidence="1">
    <location>
        <begin position="61"/>
        <end position="79"/>
    </location>
</feature>
<accession>A0A327RHZ4</accession>